<comment type="caution">
    <text evidence="2">The sequence shown here is derived from an EMBL/GenBank/DDBJ whole genome shotgun (WGS) entry which is preliminary data.</text>
</comment>
<dbReference type="PROSITE" id="PS51257">
    <property type="entry name" value="PROKAR_LIPOPROTEIN"/>
    <property type="match status" value="1"/>
</dbReference>
<dbReference type="EMBL" id="JARWAK010000001">
    <property type="protein sequence ID" value="MDR5865510.1"/>
    <property type="molecule type" value="Genomic_DNA"/>
</dbReference>
<keyword evidence="3" id="KW-1185">Reference proteome</keyword>
<keyword evidence="1" id="KW-0812">Transmembrane</keyword>
<evidence type="ECO:0000313" key="3">
    <source>
        <dbReference type="Proteomes" id="UP001264519"/>
    </source>
</evidence>
<protein>
    <submittedName>
        <fullName evidence="2">Uncharacterized protein</fullName>
    </submittedName>
</protein>
<keyword evidence="1" id="KW-1133">Transmembrane helix</keyword>
<accession>A0ABU1FXV2</accession>
<name>A0ABU1FXV2_9GAMM</name>
<organism evidence="2 3">
    <name type="scientific">Halomonas koreensis</name>
    <dbReference type="NCBI Taxonomy" id="245385"/>
    <lineage>
        <taxon>Bacteria</taxon>
        <taxon>Pseudomonadati</taxon>
        <taxon>Pseudomonadota</taxon>
        <taxon>Gammaproteobacteria</taxon>
        <taxon>Oceanospirillales</taxon>
        <taxon>Halomonadaceae</taxon>
        <taxon>Halomonas</taxon>
    </lineage>
</organism>
<sequence length="46" mass="4812">MTRLHPAASPWSTQQHGGVSCVPVAVVSGFILSLLSPPPILFLVSL</sequence>
<proteinExistence type="predicted"/>
<reference evidence="2 3" key="1">
    <citation type="submission" date="2023-04" db="EMBL/GenBank/DDBJ databases">
        <title>A long-awaited taxogenomic arrangement of the family Halomonadaceae.</title>
        <authorList>
            <person name="De La Haba R."/>
            <person name="Chuvochina M."/>
            <person name="Wittouck S."/>
            <person name="Arahal D.R."/>
            <person name="Sanchez-Porro C."/>
            <person name="Hugenholtz P."/>
            <person name="Ventosa A."/>
        </authorList>
    </citation>
    <scope>NUCLEOTIDE SEQUENCE [LARGE SCALE GENOMIC DNA]</scope>
    <source>
        <strain evidence="2 3">DSM 23530</strain>
    </source>
</reference>
<feature type="transmembrane region" description="Helical" evidence="1">
    <location>
        <begin position="21"/>
        <end position="44"/>
    </location>
</feature>
<dbReference type="Proteomes" id="UP001264519">
    <property type="component" value="Unassembled WGS sequence"/>
</dbReference>
<evidence type="ECO:0000313" key="2">
    <source>
        <dbReference type="EMBL" id="MDR5865510.1"/>
    </source>
</evidence>
<evidence type="ECO:0000256" key="1">
    <source>
        <dbReference type="SAM" id="Phobius"/>
    </source>
</evidence>
<keyword evidence="1" id="KW-0472">Membrane</keyword>
<dbReference type="RefSeq" id="WP_309651194.1">
    <property type="nucleotide sequence ID" value="NZ_JARWAK010000001.1"/>
</dbReference>
<gene>
    <name evidence="2" type="ORF">QC818_01730</name>
</gene>